<evidence type="ECO:0000313" key="1">
    <source>
        <dbReference type="EMBL" id="MFC3964455.1"/>
    </source>
</evidence>
<dbReference type="RefSeq" id="WP_378614211.1">
    <property type="nucleotide sequence ID" value="NZ_JBHSAX010000017.1"/>
</dbReference>
<proteinExistence type="predicted"/>
<keyword evidence="2" id="KW-1185">Reference proteome</keyword>
<protein>
    <submittedName>
        <fullName evidence="1">Phosphodiesterase</fullName>
    </submittedName>
</protein>
<accession>A0ABV8DWD2</accession>
<dbReference type="SUPFAM" id="SSF56634">
    <property type="entry name" value="Heme-dependent catalase-like"/>
    <property type="match status" value="1"/>
</dbReference>
<name>A0ABV8DWD2_9NOCA</name>
<reference evidence="2" key="1">
    <citation type="journal article" date="2019" name="Int. J. Syst. Evol. Microbiol.">
        <title>The Global Catalogue of Microorganisms (GCM) 10K type strain sequencing project: providing services to taxonomists for standard genome sequencing and annotation.</title>
        <authorList>
            <consortium name="The Broad Institute Genomics Platform"/>
            <consortium name="The Broad Institute Genome Sequencing Center for Infectious Disease"/>
            <person name="Wu L."/>
            <person name="Ma J."/>
        </authorList>
    </citation>
    <scope>NUCLEOTIDE SEQUENCE [LARGE SCALE GENOMIC DNA]</scope>
    <source>
        <strain evidence="2">CGMCC 4.7330</strain>
    </source>
</reference>
<sequence>MPSLTLPTLTSPAPVAKVAEIPAAALRGAFAIGARLRHARVFHPDGLDLAGRLHAEPEFEALFGSGERAVIARLSKGTGTPSGWPDILGLAFRVLDHDDKPWDFALATTGESLVGRLLVTLTRGWGSARYGSLVPYRFGGSNPIWIFAEPDPGQPSSASIADLAEHLRDNLATFRLYASGLGVPRQHIATLALRLAEPAEQRTDYFDPMLNAPQNVVMVPKAIGRIREIAYTGSRRGRGEGA</sequence>
<dbReference type="Proteomes" id="UP001595696">
    <property type="component" value="Unassembled WGS sequence"/>
</dbReference>
<organism evidence="1 2">
    <name type="scientific">Nocardia jiangsuensis</name>
    <dbReference type="NCBI Taxonomy" id="1691563"/>
    <lineage>
        <taxon>Bacteria</taxon>
        <taxon>Bacillati</taxon>
        <taxon>Actinomycetota</taxon>
        <taxon>Actinomycetes</taxon>
        <taxon>Mycobacteriales</taxon>
        <taxon>Nocardiaceae</taxon>
        <taxon>Nocardia</taxon>
    </lineage>
</organism>
<evidence type="ECO:0000313" key="2">
    <source>
        <dbReference type="Proteomes" id="UP001595696"/>
    </source>
</evidence>
<dbReference type="EMBL" id="JBHSAX010000017">
    <property type="protein sequence ID" value="MFC3964455.1"/>
    <property type="molecule type" value="Genomic_DNA"/>
</dbReference>
<dbReference type="InterPro" id="IPR020835">
    <property type="entry name" value="Catalase_sf"/>
</dbReference>
<comment type="caution">
    <text evidence="1">The sequence shown here is derived from an EMBL/GenBank/DDBJ whole genome shotgun (WGS) entry which is preliminary data.</text>
</comment>
<gene>
    <name evidence="1" type="ORF">ACFO0B_20930</name>
</gene>